<keyword evidence="1" id="KW-0479">Metal-binding</keyword>
<dbReference type="InterPro" id="IPR040442">
    <property type="entry name" value="Pyrv_kinase-like_dom_sf"/>
</dbReference>
<keyword evidence="3" id="KW-0456">Lyase</keyword>
<reference evidence="3 4" key="1">
    <citation type="journal article" date="2016" name="Nat. Commun.">
        <title>Thousands of microbial genomes shed light on interconnected biogeochemical processes in an aquifer system.</title>
        <authorList>
            <person name="Anantharaman K."/>
            <person name="Brown C.T."/>
            <person name="Hug L.A."/>
            <person name="Sharon I."/>
            <person name="Castelle C.J."/>
            <person name="Probst A.J."/>
            <person name="Thomas B.C."/>
            <person name="Singh A."/>
            <person name="Wilkins M.J."/>
            <person name="Karaoz U."/>
            <person name="Brodie E.L."/>
            <person name="Williams K.H."/>
            <person name="Hubbard S.S."/>
            <person name="Banfield J.F."/>
        </authorList>
    </citation>
    <scope>NUCLEOTIDE SEQUENCE [LARGE SCALE GENOMIC DNA]</scope>
</reference>
<dbReference type="AlphaFoldDB" id="A0A1F4THZ7"/>
<dbReference type="GO" id="GO:0016829">
    <property type="term" value="F:lyase activity"/>
    <property type="evidence" value="ECO:0007669"/>
    <property type="project" value="UniProtKB-KW"/>
</dbReference>
<dbReference type="InterPro" id="IPR015813">
    <property type="entry name" value="Pyrv/PenolPyrv_kinase-like_dom"/>
</dbReference>
<dbReference type="Gene3D" id="3.20.20.60">
    <property type="entry name" value="Phosphoenolpyruvate-binding domains"/>
    <property type="match status" value="1"/>
</dbReference>
<evidence type="ECO:0000256" key="1">
    <source>
        <dbReference type="ARBA" id="ARBA00022723"/>
    </source>
</evidence>
<accession>A0A1F4THZ7</accession>
<dbReference type="Proteomes" id="UP000178951">
    <property type="component" value="Unassembled WGS sequence"/>
</dbReference>
<dbReference type="STRING" id="1802583.A2311_05260"/>
<sequence length="271" mass="30456">MNLLERKMVETLKDLRENHHVVGIKAEFEAEGTRMEEALRLKEVISKAGLDLTLKIGGCEAIKDMYDARSIGVERIVAPMIESAYALKKYIGATKLAFPKDERESISFLINLETINGVENFDKMLALPEITDLNGIVIGRVDMTGSLGLTREDINSDKILEIAKQLLTKAKTKRLDCVIGGGVSAASLPFFAQLPAGTLDRYETRKVIFQCPQALNNQADKGILKAVGFELMWLKNKRDFYGMIYEEDKTRIDMLQKRYDRLIKEAGGSYE</sequence>
<name>A0A1F4THZ7_UNCSA</name>
<feature type="domain" description="HpcH/HpaI aldolase/citrate lyase" evidence="2">
    <location>
        <begin position="62"/>
        <end position="176"/>
    </location>
</feature>
<dbReference type="GO" id="GO:0046872">
    <property type="term" value="F:metal ion binding"/>
    <property type="evidence" value="ECO:0007669"/>
    <property type="project" value="UniProtKB-KW"/>
</dbReference>
<comment type="caution">
    <text evidence="3">The sequence shown here is derived from an EMBL/GenBank/DDBJ whole genome shotgun (WGS) entry which is preliminary data.</text>
</comment>
<protein>
    <submittedName>
        <fullName evidence="3">Citrate lyase beta subunit</fullName>
    </submittedName>
</protein>
<dbReference type="EMBL" id="MEUF01000082">
    <property type="protein sequence ID" value="OGC32352.1"/>
    <property type="molecule type" value="Genomic_DNA"/>
</dbReference>
<dbReference type="InterPro" id="IPR005000">
    <property type="entry name" value="Aldolase/citrate-lyase_domain"/>
</dbReference>
<gene>
    <name evidence="3" type="ORF">A2311_05260</name>
</gene>
<evidence type="ECO:0000313" key="4">
    <source>
        <dbReference type="Proteomes" id="UP000178951"/>
    </source>
</evidence>
<proteinExistence type="predicted"/>
<organism evidence="3 4">
    <name type="scientific">candidate division WOR-1 bacterium RIFOXYB2_FULL_48_7</name>
    <dbReference type="NCBI Taxonomy" id="1802583"/>
    <lineage>
        <taxon>Bacteria</taxon>
        <taxon>Bacillati</taxon>
        <taxon>Saganbacteria</taxon>
    </lineage>
</organism>
<dbReference type="SUPFAM" id="SSF51621">
    <property type="entry name" value="Phosphoenolpyruvate/pyruvate domain"/>
    <property type="match status" value="1"/>
</dbReference>
<dbReference type="Pfam" id="PF03328">
    <property type="entry name" value="HpcH_HpaI"/>
    <property type="match status" value="1"/>
</dbReference>
<evidence type="ECO:0000313" key="3">
    <source>
        <dbReference type="EMBL" id="OGC32352.1"/>
    </source>
</evidence>
<evidence type="ECO:0000259" key="2">
    <source>
        <dbReference type="Pfam" id="PF03328"/>
    </source>
</evidence>